<dbReference type="InterPro" id="IPR005471">
    <property type="entry name" value="Tscrpt_reg_IclR_N"/>
</dbReference>
<dbReference type="SUPFAM" id="SSF55781">
    <property type="entry name" value="GAF domain-like"/>
    <property type="match status" value="1"/>
</dbReference>
<feature type="domain" description="IclR-ED" evidence="5">
    <location>
        <begin position="69"/>
        <end position="292"/>
    </location>
</feature>
<protein>
    <recommendedName>
        <fullName evidence="8">IclR family transcriptional regulator</fullName>
    </recommendedName>
</protein>
<accession>A0A3N0CFS7</accession>
<dbReference type="OrthoDB" id="8479143at2"/>
<dbReference type="PROSITE" id="PS51077">
    <property type="entry name" value="HTH_ICLR"/>
    <property type="match status" value="1"/>
</dbReference>
<keyword evidence="3" id="KW-0804">Transcription</keyword>
<sequence length="298" mass="31990">MPRRSGTTARVVAVLEFLTDRPDETFGLSELARELDINKATLLTVVTTLIDAGWLLQHPKRKTYGLGPRVIAAGAAARQRFPDTTLARPHLERVAADLGCGCVIVGVSDAQMVVLDRAGFADPLHGLTRLGVRMSFAPPYGLALAAWFPPERYEVWQANATPSVESAERAVLREAVRLAHERGFVIGGDLPAGHELDRSVHDLRLSSHDTDPALLAELGRALRATGYYLGELQDDDSYRANHVSAPVRTTTGVPEIALMVPLYSGETKGSQLAAIGARLAEAGAQIAEEMAAEAAEGR</sequence>
<dbReference type="RefSeq" id="WP_123227386.1">
    <property type="nucleotide sequence ID" value="NZ_RJSE01000007.1"/>
</dbReference>
<proteinExistence type="predicted"/>
<dbReference type="InterPro" id="IPR050707">
    <property type="entry name" value="HTH_MetabolicPath_Reg"/>
</dbReference>
<dbReference type="GO" id="GO:0003700">
    <property type="term" value="F:DNA-binding transcription factor activity"/>
    <property type="evidence" value="ECO:0007669"/>
    <property type="project" value="TreeGrafter"/>
</dbReference>
<reference evidence="6 7" key="1">
    <citation type="submission" date="2018-11" db="EMBL/GenBank/DDBJ databases">
        <authorList>
            <person name="Li F."/>
        </authorList>
    </citation>
    <scope>NUCLEOTIDE SEQUENCE [LARGE SCALE GENOMIC DNA]</scope>
    <source>
        <strain evidence="6 7">Gsoil 097</strain>
    </source>
</reference>
<name>A0A3N0CFS7_9ACTN</name>
<dbReference type="PANTHER" id="PTHR30136:SF35">
    <property type="entry name" value="HTH-TYPE TRANSCRIPTIONAL REGULATOR RV1719"/>
    <property type="match status" value="1"/>
</dbReference>
<evidence type="ECO:0000313" key="7">
    <source>
        <dbReference type="Proteomes" id="UP000267128"/>
    </source>
</evidence>
<evidence type="ECO:0000256" key="1">
    <source>
        <dbReference type="ARBA" id="ARBA00023015"/>
    </source>
</evidence>
<keyword evidence="1" id="KW-0805">Transcription regulation</keyword>
<organism evidence="6 7">
    <name type="scientific">Nocardioides marmoriginsengisoli</name>
    <dbReference type="NCBI Taxonomy" id="661483"/>
    <lineage>
        <taxon>Bacteria</taxon>
        <taxon>Bacillati</taxon>
        <taxon>Actinomycetota</taxon>
        <taxon>Actinomycetes</taxon>
        <taxon>Propionibacteriales</taxon>
        <taxon>Nocardioidaceae</taxon>
        <taxon>Nocardioides</taxon>
    </lineage>
</organism>
<evidence type="ECO:0000313" key="6">
    <source>
        <dbReference type="EMBL" id="RNL62091.1"/>
    </source>
</evidence>
<evidence type="ECO:0008006" key="8">
    <source>
        <dbReference type="Google" id="ProtNLM"/>
    </source>
</evidence>
<dbReference type="SMART" id="SM00346">
    <property type="entry name" value="HTH_ICLR"/>
    <property type="match status" value="1"/>
</dbReference>
<dbReference type="Gene3D" id="1.10.10.10">
    <property type="entry name" value="Winged helix-like DNA-binding domain superfamily/Winged helix DNA-binding domain"/>
    <property type="match status" value="1"/>
</dbReference>
<dbReference type="GO" id="GO:0045892">
    <property type="term" value="P:negative regulation of DNA-templated transcription"/>
    <property type="evidence" value="ECO:0007669"/>
    <property type="project" value="TreeGrafter"/>
</dbReference>
<comment type="caution">
    <text evidence="6">The sequence shown here is derived from an EMBL/GenBank/DDBJ whole genome shotgun (WGS) entry which is preliminary data.</text>
</comment>
<dbReference type="GO" id="GO:0003677">
    <property type="term" value="F:DNA binding"/>
    <property type="evidence" value="ECO:0007669"/>
    <property type="project" value="UniProtKB-KW"/>
</dbReference>
<dbReference type="EMBL" id="RJSE01000007">
    <property type="protein sequence ID" value="RNL62091.1"/>
    <property type="molecule type" value="Genomic_DNA"/>
</dbReference>
<evidence type="ECO:0000259" key="5">
    <source>
        <dbReference type="PROSITE" id="PS51078"/>
    </source>
</evidence>
<feature type="domain" description="HTH iclR-type" evidence="4">
    <location>
        <begin position="5"/>
        <end position="68"/>
    </location>
</feature>
<dbReference type="AlphaFoldDB" id="A0A3N0CFS7"/>
<evidence type="ECO:0000259" key="4">
    <source>
        <dbReference type="PROSITE" id="PS51077"/>
    </source>
</evidence>
<dbReference type="InterPro" id="IPR036388">
    <property type="entry name" value="WH-like_DNA-bd_sf"/>
</dbReference>
<evidence type="ECO:0000256" key="2">
    <source>
        <dbReference type="ARBA" id="ARBA00023125"/>
    </source>
</evidence>
<dbReference type="SUPFAM" id="SSF46785">
    <property type="entry name" value="Winged helix' DNA-binding domain"/>
    <property type="match status" value="1"/>
</dbReference>
<dbReference type="PANTHER" id="PTHR30136">
    <property type="entry name" value="HELIX-TURN-HELIX TRANSCRIPTIONAL REGULATOR, ICLR FAMILY"/>
    <property type="match status" value="1"/>
</dbReference>
<keyword evidence="2" id="KW-0238">DNA-binding</keyword>
<keyword evidence="7" id="KW-1185">Reference proteome</keyword>
<dbReference type="PROSITE" id="PS51078">
    <property type="entry name" value="ICLR_ED"/>
    <property type="match status" value="1"/>
</dbReference>
<dbReference type="InterPro" id="IPR029016">
    <property type="entry name" value="GAF-like_dom_sf"/>
</dbReference>
<dbReference type="InterPro" id="IPR036390">
    <property type="entry name" value="WH_DNA-bd_sf"/>
</dbReference>
<dbReference type="Pfam" id="PF09339">
    <property type="entry name" value="HTH_IclR"/>
    <property type="match status" value="1"/>
</dbReference>
<dbReference type="InterPro" id="IPR014757">
    <property type="entry name" value="Tscrpt_reg_IclR_C"/>
</dbReference>
<dbReference type="Gene3D" id="3.30.450.40">
    <property type="match status" value="1"/>
</dbReference>
<dbReference type="Proteomes" id="UP000267128">
    <property type="component" value="Unassembled WGS sequence"/>
</dbReference>
<gene>
    <name evidence="6" type="ORF">EFK50_09760</name>
</gene>
<evidence type="ECO:0000256" key="3">
    <source>
        <dbReference type="ARBA" id="ARBA00023163"/>
    </source>
</evidence>